<dbReference type="Gene3D" id="3.10.200.10">
    <property type="entry name" value="Alpha carbonic anhydrase"/>
    <property type="match status" value="1"/>
</dbReference>
<dbReference type="AlphaFoldDB" id="A0A183M4N1"/>
<dbReference type="GO" id="GO:0004089">
    <property type="term" value="F:carbonate dehydratase activity"/>
    <property type="evidence" value="ECO:0007669"/>
    <property type="project" value="UniProtKB-EC"/>
</dbReference>
<evidence type="ECO:0000256" key="2">
    <source>
        <dbReference type="ARBA" id="ARBA00012925"/>
    </source>
</evidence>
<dbReference type="PANTHER" id="PTHR18952:SF265">
    <property type="entry name" value="CARBONIC ANHYDRASE"/>
    <property type="match status" value="1"/>
</dbReference>
<dbReference type="GO" id="GO:0008270">
    <property type="term" value="F:zinc ion binding"/>
    <property type="evidence" value="ECO:0007669"/>
    <property type="project" value="InterPro"/>
</dbReference>
<evidence type="ECO:0000256" key="3">
    <source>
        <dbReference type="ARBA" id="ARBA00022723"/>
    </source>
</evidence>
<dbReference type="EMBL" id="UZAI01005970">
    <property type="protein sequence ID" value="VDO93008.1"/>
    <property type="molecule type" value="Genomic_DNA"/>
</dbReference>
<evidence type="ECO:0000313" key="9">
    <source>
        <dbReference type="Proteomes" id="UP000277204"/>
    </source>
</evidence>
<feature type="domain" description="Alpha-carbonic anhydrase" evidence="7">
    <location>
        <begin position="1"/>
        <end position="107"/>
    </location>
</feature>
<dbReference type="Proteomes" id="UP000277204">
    <property type="component" value="Unassembled WGS sequence"/>
</dbReference>
<dbReference type="STRING" id="48269.A0A183M4N1"/>
<dbReference type="PROSITE" id="PS51144">
    <property type="entry name" value="ALPHA_CA_2"/>
    <property type="match status" value="1"/>
</dbReference>
<evidence type="ECO:0000256" key="1">
    <source>
        <dbReference type="ARBA" id="ARBA00010718"/>
    </source>
</evidence>
<evidence type="ECO:0000256" key="6">
    <source>
        <dbReference type="ARBA" id="ARBA00048348"/>
    </source>
</evidence>
<comment type="catalytic activity">
    <reaction evidence="6">
        <text>hydrogencarbonate + H(+) = CO2 + H2O</text>
        <dbReference type="Rhea" id="RHEA:10748"/>
        <dbReference type="ChEBI" id="CHEBI:15377"/>
        <dbReference type="ChEBI" id="CHEBI:15378"/>
        <dbReference type="ChEBI" id="CHEBI:16526"/>
        <dbReference type="ChEBI" id="CHEBI:17544"/>
        <dbReference type="EC" id="4.2.1.1"/>
    </reaction>
</comment>
<dbReference type="SUPFAM" id="SSF51069">
    <property type="entry name" value="Carbonic anhydrase"/>
    <property type="match status" value="1"/>
</dbReference>
<evidence type="ECO:0000256" key="4">
    <source>
        <dbReference type="ARBA" id="ARBA00022833"/>
    </source>
</evidence>
<sequence>MVAGDQQYVDTSVISSGSCGRCAPLAWNKGLPTPLDDLSRYYTYSGSLTTPPCNECVTWIVLDEPVVMTIDQLETLRQMHANCVTCGQTDNFRPICPIGSRLVRCSFRV</sequence>
<evidence type="ECO:0000259" key="7">
    <source>
        <dbReference type="PROSITE" id="PS51144"/>
    </source>
</evidence>
<dbReference type="Pfam" id="PF00194">
    <property type="entry name" value="Carb_anhydrase"/>
    <property type="match status" value="1"/>
</dbReference>
<keyword evidence="9" id="KW-1185">Reference proteome</keyword>
<name>A0A183M4N1_9TREM</name>
<protein>
    <recommendedName>
        <fullName evidence="2">carbonic anhydrase</fullName>
        <ecNumber evidence="2">4.2.1.1</ecNumber>
    </recommendedName>
</protein>
<reference evidence="8 9" key="1">
    <citation type="submission" date="2018-11" db="EMBL/GenBank/DDBJ databases">
        <authorList>
            <consortium name="Pathogen Informatics"/>
        </authorList>
    </citation>
    <scope>NUCLEOTIDE SEQUENCE [LARGE SCALE GENOMIC DNA]</scope>
    <source>
        <strain evidence="8 9">Zambia</strain>
    </source>
</reference>
<keyword evidence="5" id="KW-0456">Lyase</keyword>
<keyword evidence="4" id="KW-0862">Zinc</keyword>
<dbReference type="InterPro" id="IPR036398">
    <property type="entry name" value="CA_dom_sf"/>
</dbReference>
<dbReference type="EC" id="4.2.1.1" evidence="2"/>
<proteinExistence type="inferred from homology"/>
<evidence type="ECO:0000256" key="5">
    <source>
        <dbReference type="ARBA" id="ARBA00023239"/>
    </source>
</evidence>
<dbReference type="InterPro" id="IPR001148">
    <property type="entry name" value="CA_dom"/>
</dbReference>
<dbReference type="InterPro" id="IPR023561">
    <property type="entry name" value="Carbonic_anhydrase_a-class"/>
</dbReference>
<accession>A0A183M4N1</accession>
<gene>
    <name evidence="8" type="ORF">SMRZ_LOCUS11006</name>
</gene>
<comment type="similarity">
    <text evidence="1">Belongs to the alpha-carbonic anhydrase family.</text>
</comment>
<dbReference type="PANTHER" id="PTHR18952">
    <property type="entry name" value="CARBONIC ANHYDRASE"/>
    <property type="match status" value="1"/>
</dbReference>
<organism evidence="8 9">
    <name type="scientific">Schistosoma margrebowiei</name>
    <dbReference type="NCBI Taxonomy" id="48269"/>
    <lineage>
        <taxon>Eukaryota</taxon>
        <taxon>Metazoa</taxon>
        <taxon>Spiralia</taxon>
        <taxon>Lophotrochozoa</taxon>
        <taxon>Platyhelminthes</taxon>
        <taxon>Trematoda</taxon>
        <taxon>Digenea</taxon>
        <taxon>Strigeidida</taxon>
        <taxon>Schistosomatoidea</taxon>
        <taxon>Schistosomatidae</taxon>
        <taxon>Schistosoma</taxon>
    </lineage>
</organism>
<keyword evidence="3" id="KW-0479">Metal-binding</keyword>
<evidence type="ECO:0000313" key="8">
    <source>
        <dbReference type="EMBL" id="VDO93008.1"/>
    </source>
</evidence>